<comment type="caution">
    <text evidence="1">The sequence shown here is derived from an EMBL/GenBank/DDBJ whole genome shotgun (WGS) entry which is preliminary data.</text>
</comment>
<protein>
    <submittedName>
        <fullName evidence="1">Uncharacterized protein</fullName>
    </submittedName>
</protein>
<gene>
    <name evidence="1" type="ORF">HX871_09865</name>
</gene>
<reference evidence="1 2" key="1">
    <citation type="submission" date="2020-04" db="EMBL/GenBank/DDBJ databases">
        <title>Molecular characterization of pseudomonads from Agaricus bisporus reveal novel blotch 2 pathogens in Western Europe.</title>
        <authorList>
            <person name="Taparia T."/>
            <person name="Krijger M."/>
            <person name="Haynes E."/>
            <person name="Elpinstone J.G."/>
            <person name="Noble R."/>
            <person name="Van Der Wolf J."/>
        </authorList>
    </citation>
    <scope>NUCLEOTIDE SEQUENCE [LARGE SCALE GENOMIC DNA]</scope>
    <source>
        <strain evidence="1 2">P7774</strain>
    </source>
</reference>
<evidence type="ECO:0000313" key="2">
    <source>
        <dbReference type="Proteomes" id="UP000572863"/>
    </source>
</evidence>
<dbReference type="EMBL" id="JACARY010000013">
    <property type="protein sequence ID" value="NWD94720.1"/>
    <property type="molecule type" value="Genomic_DNA"/>
</dbReference>
<dbReference type="RefSeq" id="WP_177059334.1">
    <property type="nucleotide sequence ID" value="NZ_JACARY010000013.1"/>
</dbReference>
<accession>A0ABX2QSC7</accession>
<dbReference type="Proteomes" id="UP000572863">
    <property type="component" value="Unassembled WGS sequence"/>
</dbReference>
<keyword evidence="2" id="KW-1185">Reference proteome</keyword>
<organism evidence="1 2">
    <name type="scientific">Pseudomonas reactans</name>
    <dbReference type="NCBI Taxonomy" id="117680"/>
    <lineage>
        <taxon>Bacteria</taxon>
        <taxon>Pseudomonadati</taxon>
        <taxon>Pseudomonadota</taxon>
        <taxon>Gammaproteobacteria</taxon>
        <taxon>Pseudomonadales</taxon>
        <taxon>Pseudomonadaceae</taxon>
        <taxon>Pseudomonas</taxon>
    </lineage>
</organism>
<name>A0ABX2QSC7_9PSED</name>
<proteinExistence type="predicted"/>
<evidence type="ECO:0000313" key="1">
    <source>
        <dbReference type="EMBL" id="NWD94720.1"/>
    </source>
</evidence>
<sequence>MREHVRDPFCEYRDSNRNARIAHIIHALKTLTNADYKNITRLAKDVAKIVTEFEAKEFVSVNAGDSDMLKPMSHVTLLKNKKYREVLDQAFDFETDVECSNKVSVAEYEALKYRCAGLESKIALLEQTIRNLDAGVGGLEYRVAETANGGVEGDSSDAAFLLDLLDDLKGELHDAIETILPGEESTYRPQPGLYGPFNMIRNYEELGHLQTIRDRVEDRRRKAKVLR</sequence>